<accession>A0A284RPC0</accession>
<feature type="compositionally biased region" description="Polar residues" evidence="1">
    <location>
        <begin position="1"/>
        <end position="31"/>
    </location>
</feature>
<proteinExistence type="predicted"/>
<reference evidence="3" key="1">
    <citation type="journal article" date="2017" name="Nat. Ecol. Evol.">
        <title>Genome expansion and lineage-specific genetic innovations in the forest pathogenic fungi Armillaria.</title>
        <authorList>
            <person name="Sipos G."/>
            <person name="Prasanna A.N."/>
            <person name="Walter M.C."/>
            <person name="O'Connor E."/>
            <person name="Balint B."/>
            <person name="Krizsan K."/>
            <person name="Kiss B."/>
            <person name="Hess J."/>
            <person name="Varga T."/>
            <person name="Slot J."/>
            <person name="Riley R."/>
            <person name="Boka B."/>
            <person name="Rigling D."/>
            <person name="Barry K."/>
            <person name="Lee J."/>
            <person name="Mihaltcheva S."/>
            <person name="LaButti K."/>
            <person name="Lipzen A."/>
            <person name="Waldron R."/>
            <person name="Moloney N.M."/>
            <person name="Sperisen C."/>
            <person name="Kredics L."/>
            <person name="Vagvoelgyi C."/>
            <person name="Patrignani A."/>
            <person name="Fitzpatrick D."/>
            <person name="Nagy I."/>
            <person name="Doyle S."/>
            <person name="Anderson J.B."/>
            <person name="Grigoriev I.V."/>
            <person name="Gueldener U."/>
            <person name="Muensterkoetter M."/>
            <person name="Nagy L.G."/>
        </authorList>
    </citation>
    <scope>NUCLEOTIDE SEQUENCE [LARGE SCALE GENOMIC DNA]</scope>
    <source>
        <strain evidence="3">C18/9</strain>
    </source>
</reference>
<evidence type="ECO:0000313" key="2">
    <source>
        <dbReference type="EMBL" id="SJL10565.1"/>
    </source>
</evidence>
<dbReference type="EMBL" id="FUEG01000012">
    <property type="protein sequence ID" value="SJL10565.1"/>
    <property type="molecule type" value="Genomic_DNA"/>
</dbReference>
<feature type="region of interest" description="Disordered" evidence="1">
    <location>
        <begin position="54"/>
        <end position="75"/>
    </location>
</feature>
<dbReference type="AlphaFoldDB" id="A0A284RPC0"/>
<feature type="region of interest" description="Disordered" evidence="1">
    <location>
        <begin position="1"/>
        <end position="41"/>
    </location>
</feature>
<dbReference type="Proteomes" id="UP000219338">
    <property type="component" value="Unassembled WGS sequence"/>
</dbReference>
<name>A0A284RPC0_ARMOS</name>
<organism evidence="2 3">
    <name type="scientific">Armillaria ostoyae</name>
    <name type="common">Armillaria root rot fungus</name>
    <dbReference type="NCBI Taxonomy" id="47428"/>
    <lineage>
        <taxon>Eukaryota</taxon>
        <taxon>Fungi</taxon>
        <taxon>Dikarya</taxon>
        <taxon>Basidiomycota</taxon>
        <taxon>Agaricomycotina</taxon>
        <taxon>Agaricomycetes</taxon>
        <taxon>Agaricomycetidae</taxon>
        <taxon>Agaricales</taxon>
        <taxon>Marasmiineae</taxon>
        <taxon>Physalacriaceae</taxon>
        <taxon>Armillaria</taxon>
    </lineage>
</organism>
<sequence length="147" mass="16970">MPTFEQAQHRNLQFHNSRLEISQAKSPNQTGEIPPPPRVDNDYSALVEDLRRPLLPKQWPQTEELPDSTTDTPLLGDIEERMDNAKIRDDPAKDQKSLRLQKHLKRLAYASADKSPHVDIVIRMRTRDIDDGSKEKIIESWYSSSDL</sequence>
<gene>
    <name evidence="2" type="ORF">ARMOST_13952</name>
</gene>
<keyword evidence="3" id="KW-1185">Reference proteome</keyword>
<protein>
    <submittedName>
        <fullName evidence="2">Uncharacterized protein</fullName>
    </submittedName>
</protein>
<evidence type="ECO:0000256" key="1">
    <source>
        <dbReference type="SAM" id="MobiDB-lite"/>
    </source>
</evidence>
<evidence type="ECO:0000313" key="3">
    <source>
        <dbReference type="Proteomes" id="UP000219338"/>
    </source>
</evidence>